<keyword evidence="6" id="KW-1185">Reference proteome</keyword>
<feature type="compositionally biased region" description="Basic and acidic residues" evidence="3">
    <location>
        <begin position="35"/>
        <end position="51"/>
    </location>
</feature>
<evidence type="ECO:0000256" key="2">
    <source>
        <dbReference type="ARBA" id="ARBA00023002"/>
    </source>
</evidence>
<evidence type="ECO:0000313" key="5">
    <source>
        <dbReference type="EMBL" id="WFD20904.1"/>
    </source>
</evidence>
<sequence length="489" mass="55051">MSIPSDMPNLPNKLVLLARVENGITRQLYNMTAAQRKEHDLEEGKVSEPEKSSVCSPGNSSDHSYGLGIYEHAVLVAGGSGITFCIPQVTELLRRSISGDSLITKTVRLVWLVRSFDILRWIKPEIQQLDDFVHKSNISVHMDVYAHRETIPYKDENIREFMDVHHAQRVDVASVIDEEVSKATGAMSKTIMSYEFFVVQHIASTALFLGFSFVHFEDLLDSHIWLWLVMLARVENGITRQLYNKTSGHGKERIAKEVAAPKLEKASVKSPGNSSDSSMGVSVDYSPTKNIFQDKPLAFDQDTQEVTAYLDGPYSHNYGLGMYEHAVLVAAGSGITFCLPHVTELLRHSIQEKQIITKSICLIWTIRSFDMIRWIKEEMQQLDEFVHRSGVEVHMHVYASRELTPLENKHMHDFLYVYHGQRVDFSVALDEQVNKAMEAQSKTMCILACAPKDLVSRVGNKVSSLNASIAMGGLGSLNDVRFVPELFSF</sequence>
<dbReference type="GO" id="GO:0000293">
    <property type="term" value="F:ferric-chelate reductase activity"/>
    <property type="evidence" value="ECO:0007669"/>
    <property type="project" value="TreeGrafter"/>
</dbReference>
<dbReference type="GO" id="GO:0006879">
    <property type="term" value="P:intracellular iron ion homeostasis"/>
    <property type="evidence" value="ECO:0007669"/>
    <property type="project" value="TreeGrafter"/>
</dbReference>
<accession>A0AAF0IWK6</accession>
<dbReference type="GO" id="GO:0005886">
    <property type="term" value="C:plasma membrane"/>
    <property type="evidence" value="ECO:0007669"/>
    <property type="project" value="TreeGrafter"/>
</dbReference>
<dbReference type="Gene3D" id="3.40.50.80">
    <property type="entry name" value="Nucleotide-binding domain of ferredoxin-NADP reductase (FNR) module"/>
    <property type="match status" value="2"/>
</dbReference>
<proteinExistence type="predicted"/>
<keyword evidence="2" id="KW-0560">Oxidoreductase</keyword>
<reference evidence="5" key="1">
    <citation type="submission" date="2023-03" db="EMBL/GenBank/DDBJ databases">
        <title>Mating type loci evolution in Malassezia.</title>
        <authorList>
            <person name="Coelho M.A."/>
        </authorList>
    </citation>
    <scope>NUCLEOTIDE SEQUENCE</scope>
    <source>
        <strain evidence="5">CBS 10434</strain>
    </source>
</reference>
<feature type="domain" description="Ferric reductase NAD binding" evidence="4">
    <location>
        <begin position="70"/>
        <end position="142"/>
    </location>
</feature>
<evidence type="ECO:0000259" key="4">
    <source>
        <dbReference type="Pfam" id="PF08030"/>
    </source>
</evidence>
<dbReference type="Pfam" id="PF08030">
    <property type="entry name" value="NAD_binding_6"/>
    <property type="match status" value="2"/>
</dbReference>
<organism evidence="5 6">
    <name type="scientific">Malassezia caprae</name>
    <dbReference type="NCBI Taxonomy" id="1381934"/>
    <lineage>
        <taxon>Eukaryota</taxon>
        <taxon>Fungi</taxon>
        <taxon>Dikarya</taxon>
        <taxon>Basidiomycota</taxon>
        <taxon>Ustilaginomycotina</taxon>
        <taxon>Malasseziomycetes</taxon>
        <taxon>Malasseziales</taxon>
        <taxon>Malasseziaceae</taxon>
        <taxon>Malassezia</taxon>
    </lineage>
</organism>
<dbReference type="Proteomes" id="UP001220961">
    <property type="component" value="Chromosome 7"/>
</dbReference>
<dbReference type="EMBL" id="CP119914">
    <property type="protein sequence ID" value="WFD20904.1"/>
    <property type="molecule type" value="Genomic_DNA"/>
</dbReference>
<dbReference type="InterPro" id="IPR039261">
    <property type="entry name" value="FNR_nucleotide-bd"/>
</dbReference>
<keyword evidence="1" id="KW-0813">Transport</keyword>
<dbReference type="AlphaFoldDB" id="A0AAF0IWK6"/>
<dbReference type="CDD" id="cd06186">
    <property type="entry name" value="NOX_Duox_like_FAD_NADP"/>
    <property type="match status" value="2"/>
</dbReference>
<dbReference type="InterPro" id="IPR013121">
    <property type="entry name" value="Fe_red_NAD-bd_6"/>
</dbReference>
<dbReference type="InterPro" id="IPR051410">
    <property type="entry name" value="Ferric/Cupric_Reductase"/>
</dbReference>
<dbReference type="SUPFAM" id="SSF52343">
    <property type="entry name" value="Ferredoxin reductase-like, C-terminal NADP-linked domain"/>
    <property type="match status" value="2"/>
</dbReference>
<dbReference type="PANTHER" id="PTHR32361:SF9">
    <property type="entry name" value="FERRIC REDUCTASE TRANSMEMBRANE COMPONENT 3-RELATED"/>
    <property type="match status" value="1"/>
</dbReference>
<gene>
    <name evidence="5" type="ORF">MCAP1_003159</name>
</gene>
<dbReference type="PANTHER" id="PTHR32361">
    <property type="entry name" value="FERRIC/CUPRIC REDUCTASE TRANSMEMBRANE COMPONENT"/>
    <property type="match status" value="1"/>
</dbReference>
<feature type="region of interest" description="Disordered" evidence="3">
    <location>
        <begin position="35"/>
        <end position="59"/>
    </location>
</feature>
<protein>
    <recommendedName>
        <fullName evidence="4">Ferric reductase NAD binding domain-containing protein</fullName>
    </recommendedName>
</protein>
<feature type="domain" description="Ferric reductase NAD binding" evidence="4">
    <location>
        <begin position="323"/>
        <end position="410"/>
    </location>
</feature>
<evidence type="ECO:0000256" key="1">
    <source>
        <dbReference type="ARBA" id="ARBA00022448"/>
    </source>
</evidence>
<name>A0AAF0IWK6_9BASI</name>
<evidence type="ECO:0000256" key="3">
    <source>
        <dbReference type="SAM" id="MobiDB-lite"/>
    </source>
</evidence>
<dbReference type="GO" id="GO:0015677">
    <property type="term" value="P:copper ion import"/>
    <property type="evidence" value="ECO:0007669"/>
    <property type="project" value="TreeGrafter"/>
</dbReference>
<evidence type="ECO:0000313" key="6">
    <source>
        <dbReference type="Proteomes" id="UP001220961"/>
    </source>
</evidence>
<dbReference type="GO" id="GO:0006826">
    <property type="term" value="P:iron ion transport"/>
    <property type="evidence" value="ECO:0007669"/>
    <property type="project" value="TreeGrafter"/>
</dbReference>